<dbReference type="EMBL" id="PQXN01000071">
    <property type="protein sequence ID" value="TGO56991.1"/>
    <property type="molecule type" value="Genomic_DNA"/>
</dbReference>
<evidence type="ECO:0000256" key="3">
    <source>
        <dbReference type="ARBA" id="ARBA00022723"/>
    </source>
</evidence>
<dbReference type="GO" id="GO:0016705">
    <property type="term" value="F:oxidoreductase activity, acting on paired donors, with incorporation or reduction of molecular oxygen"/>
    <property type="evidence" value="ECO:0007669"/>
    <property type="project" value="InterPro"/>
</dbReference>
<evidence type="ECO:0000313" key="7">
    <source>
        <dbReference type="Proteomes" id="UP000297527"/>
    </source>
</evidence>
<keyword evidence="7" id="KW-1185">Reference proteome</keyword>
<comment type="cofactor">
    <cofactor evidence="1">
        <name>heme</name>
        <dbReference type="ChEBI" id="CHEBI:30413"/>
    </cofactor>
</comment>
<sequence length="116" mass="13252">MEAQRIHAPVGLHLERFVPKEEAAICGKYIQAVTIVGINAWVVHTDNGIFGDEFNAWRSERWIDCTEEQRAKIDEALLTFGAGSRVYAGRKFSLLMIYKLLLGLLPRFEVRNKSFL</sequence>
<evidence type="ECO:0000256" key="5">
    <source>
        <dbReference type="ARBA" id="ARBA00023026"/>
    </source>
</evidence>
<dbReference type="Pfam" id="PF00067">
    <property type="entry name" value="p450"/>
    <property type="match status" value="1"/>
</dbReference>
<comment type="caution">
    <text evidence="6">The sequence shown here is derived from an EMBL/GenBank/DDBJ whole genome shotgun (WGS) entry which is preliminary data.</text>
</comment>
<reference evidence="6 7" key="1">
    <citation type="submission" date="2017-12" db="EMBL/GenBank/DDBJ databases">
        <title>Comparative genomics of Botrytis spp.</title>
        <authorList>
            <person name="Valero-Jimenez C.A."/>
            <person name="Tapia P."/>
            <person name="Veloso J."/>
            <person name="Silva-Moreno E."/>
            <person name="Staats M."/>
            <person name="Valdes J.H."/>
            <person name="Van Kan J.A.L."/>
        </authorList>
    </citation>
    <scope>NUCLEOTIDE SEQUENCE [LARGE SCALE GENOMIC DNA]</scope>
    <source>
        <strain evidence="6 7">MUCL11595</strain>
    </source>
</reference>
<dbReference type="InterPro" id="IPR050121">
    <property type="entry name" value="Cytochrome_P450_monoxygenase"/>
</dbReference>
<dbReference type="Gene3D" id="1.10.630.10">
    <property type="entry name" value="Cytochrome P450"/>
    <property type="match status" value="1"/>
</dbReference>
<organism evidence="6 7">
    <name type="scientific">Botryotinia convoluta</name>
    <dbReference type="NCBI Taxonomy" id="54673"/>
    <lineage>
        <taxon>Eukaryota</taxon>
        <taxon>Fungi</taxon>
        <taxon>Dikarya</taxon>
        <taxon>Ascomycota</taxon>
        <taxon>Pezizomycotina</taxon>
        <taxon>Leotiomycetes</taxon>
        <taxon>Helotiales</taxon>
        <taxon>Sclerotiniaceae</taxon>
        <taxon>Botryotinia</taxon>
    </lineage>
</organism>
<accession>A0A4Z1I5U3</accession>
<evidence type="ECO:0000256" key="4">
    <source>
        <dbReference type="ARBA" id="ARBA00023004"/>
    </source>
</evidence>
<proteinExistence type="inferred from homology"/>
<dbReference type="OrthoDB" id="3934656at2759"/>
<evidence type="ECO:0000256" key="1">
    <source>
        <dbReference type="ARBA" id="ARBA00001971"/>
    </source>
</evidence>
<protein>
    <submittedName>
        <fullName evidence="6">Uncharacterized protein</fullName>
    </submittedName>
</protein>
<dbReference type="PANTHER" id="PTHR24305:SF232">
    <property type="entry name" value="P450, PUTATIVE (EUROFUNG)-RELATED"/>
    <property type="match status" value="1"/>
</dbReference>
<name>A0A4Z1I5U3_9HELO</name>
<gene>
    <name evidence="6" type="ORF">BCON_0071g00460</name>
</gene>
<evidence type="ECO:0000313" key="6">
    <source>
        <dbReference type="EMBL" id="TGO56991.1"/>
    </source>
</evidence>
<keyword evidence="5" id="KW-0843">Virulence</keyword>
<comment type="similarity">
    <text evidence="2">Belongs to the cytochrome P450 family.</text>
</comment>
<dbReference type="PANTHER" id="PTHR24305">
    <property type="entry name" value="CYTOCHROME P450"/>
    <property type="match status" value="1"/>
</dbReference>
<dbReference type="SUPFAM" id="SSF48264">
    <property type="entry name" value="Cytochrome P450"/>
    <property type="match status" value="1"/>
</dbReference>
<dbReference type="GO" id="GO:0004497">
    <property type="term" value="F:monooxygenase activity"/>
    <property type="evidence" value="ECO:0007669"/>
    <property type="project" value="InterPro"/>
</dbReference>
<dbReference type="InterPro" id="IPR001128">
    <property type="entry name" value="Cyt_P450"/>
</dbReference>
<dbReference type="GO" id="GO:0005506">
    <property type="term" value="F:iron ion binding"/>
    <property type="evidence" value="ECO:0007669"/>
    <property type="project" value="InterPro"/>
</dbReference>
<dbReference type="InterPro" id="IPR036396">
    <property type="entry name" value="Cyt_P450_sf"/>
</dbReference>
<keyword evidence="4" id="KW-0408">Iron</keyword>
<evidence type="ECO:0000256" key="2">
    <source>
        <dbReference type="ARBA" id="ARBA00010617"/>
    </source>
</evidence>
<dbReference type="GO" id="GO:0020037">
    <property type="term" value="F:heme binding"/>
    <property type="evidence" value="ECO:0007669"/>
    <property type="project" value="InterPro"/>
</dbReference>
<dbReference type="AlphaFoldDB" id="A0A4Z1I5U3"/>
<dbReference type="Proteomes" id="UP000297527">
    <property type="component" value="Unassembled WGS sequence"/>
</dbReference>
<keyword evidence="3" id="KW-0479">Metal-binding</keyword>